<keyword evidence="8 10" id="KW-0472">Membrane</keyword>
<feature type="binding site" evidence="10">
    <location>
        <position position="114"/>
    </location>
    <ligand>
        <name>Mn(2+)</name>
        <dbReference type="ChEBI" id="CHEBI:29035"/>
        <label>2</label>
    </ligand>
</feature>
<evidence type="ECO:0000256" key="4">
    <source>
        <dbReference type="ARBA" id="ARBA00022556"/>
    </source>
</evidence>
<keyword evidence="1 10" id="KW-1003">Cell membrane</keyword>
<dbReference type="EC" id="3.6.1.54" evidence="10"/>
<feature type="binding site" evidence="10">
    <location>
        <position position="41"/>
    </location>
    <ligand>
        <name>Mn(2+)</name>
        <dbReference type="ChEBI" id="CHEBI:29035"/>
        <label>2</label>
    </ligand>
</feature>
<dbReference type="SUPFAM" id="SSF56300">
    <property type="entry name" value="Metallo-dependent phosphatases"/>
    <property type="match status" value="1"/>
</dbReference>
<name>A0ABV7ES61_9GAMM</name>
<keyword evidence="4 10" id="KW-0441">Lipid A biosynthesis</keyword>
<protein>
    <recommendedName>
        <fullName evidence="10">UDP-2,3-diacylglucosamine hydrolase</fullName>
        <ecNumber evidence="10">3.6.1.54</ecNumber>
    </recommendedName>
    <alternativeName>
        <fullName evidence="10">UDP-2,3-diacylglucosamine diphosphatase</fullName>
    </alternativeName>
</protein>
<dbReference type="PANTHER" id="PTHR34990:SF1">
    <property type="entry name" value="UDP-2,3-DIACYLGLUCOSAMINE HYDROLASE"/>
    <property type="match status" value="1"/>
</dbReference>
<evidence type="ECO:0000256" key="10">
    <source>
        <dbReference type="HAMAP-Rule" id="MF_00575"/>
    </source>
</evidence>
<feature type="domain" description="Calcineurin-like phosphoesterase" evidence="11">
    <location>
        <begin position="5"/>
        <end position="199"/>
    </location>
</feature>
<evidence type="ECO:0000256" key="3">
    <source>
        <dbReference type="ARBA" id="ARBA00022519"/>
    </source>
</evidence>
<feature type="binding site" evidence="10">
    <location>
        <position position="167"/>
    </location>
    <ligand>
        <name>substrate</name>
    </ligand>
</feature>
<feature type="binding site" evidence="10">
    <location>
        <position position="195"/>
    </location>
    <ligand>
        <name>substrate</name>
    </ligand>
</feature>
<dbReference type="Proteomes" id="UP001595462">
    <property type="component" value="Unassembled WGS sequence"/>
</dbReference>
<evidence type="ECO:0000256" key="8">
    <source>
        <dbReference type="ARBA" id="ARBA00023136"/>
    </source>
</evidence>
<comment type="function">
    <text evidence="10">Hydrolyzes the pyrophosphate bond of UDP-2,3-diacylglucosamine to yield 2,3-diacylglucosamine 1-phosphate (lipid X) and UMP by catalyzing the attack of water at the alpha-P atom. Involved in the biosynthesis of lipid A, a phosphorylated glycolipid that anchors the lipopolysaccharide to the outer membrane of the cell.</text>
</comment>
<organism evidence="12 13">
    <name type="scientific">Salinisphaera aquimarina</name>
    <dbReference type="NCBI Taxonomy" id="2094031"/>
    <lineage>
        <taxon>Bacteria</taxon>
        <taxon>Pseudomonadati</taxon>
        <taxon>Pseudomonadota</taxon>
        <taxon>Gammaproteobacteria</taxon>
        <taxon>Salinisphaerales</taxon>
        <taxon>Salinisphaeraceae</taxon>
        <taxon>Salinisphaera</taxon>
    </lineage>
</organism>
<gene>
    <name evidence="10" type="primary">lpxH</name>
    <name evidence="12" type="ORF">ACFOSU_17250</name>
</gene>
<keyword evidence="5 10" id="KW-0479">Metal-binding</keyword>
<dbReference type="Gene3D" id="3.60.21.10">
    <property type="match status" value="1"/>
</dbReference>
<comment type="subcellular location">
    <subcellularLocation>
        <location evidence="10">Cell inner membrane</location>
        <topology evidence="10">Peripheral membrane protein</topology>
        <orientation evidence="10">Cytoplasmic side</orientation>
    </subcellularLocation>
</comment>
<keyword evidence="3 10" id="KW-0997">Cell inner membrane</keyword>
<feature type="binding site" evidence="10">
    <location>
        <position position="160"/>
    </location>
    <ligand>
        <name>substrate</name>
    </ligand>
</feature>
<evidence type="ECO:0000313" key="12">
    <source>
        <dbReference type="EMBL" id="MFC3105622.1"/>
    </source>
</evidence>
<feature type="binding site" evidence="10">
    <location>
        <position position="122"/>
    </location>
    <ligand>
        <name>substrate</name>
    </ligand>
</feature>
<evidence type="ECO:0000256" key="1">
    <source>
        <dbReference type="ARBA" id="ARBA00022475"/>
    </source>
</evidence>
<keyword evidence="2 10" id="KW-0444">Lipid biosynthesis</keyword>
<dbReference type="RefSeq" id="WP_380691159.1">
    <property type="nucleotide sequence ID" value="NZ_JBHRSS010000008.1"/>
</dbReference>
<evidence type="ECO:0000259" key="11">
    <source>
        <dbReference type="Pfam" id="PF00149"/>
    </source>
</evidence>
<evidence type="ECO:0000256" key="2">
    <source>
        <dbReference type="ARBA" id="ARBA00022516"/>
    </source>
</evidence>
<comment type="catalytic activity">
    <reaction evidence="10">
        <text>UDP-2-N,3-O-bis[(3R)-3-hydroxytetradecanoyl]-alpha-D-glucosamine + H2O = 2-N,3-O-bis[(3R)-3-hydroxytetradecanoyl]-alpha-D-glucosaminyl 1-phosphate + UMP + 2 H(+)</text>
        <dbReference type="Rhea" id="RHEA:25213"/>
        <dbReference type="ChEBI" id="CHEBI:15377"/>
        <dbReference type="ChEBI" id="CHEBI:15378"/>
        <dbReference type="ChEBI" id="CHEBI:57865"/>
        <dbReference type="ChEBI" id="CHEBI:57957"/>
        <dbReference type="ChEBI" id="CHEBI:78847"/>
        <dbReference type="EC" id="3.6.1.54"/>
    </reaction>
</comment>
<dbReference type="InterPro" id="IPR010138">
    <property type="entry name" value="UDP-diacylglucosamine_Hdrlase"/>
</dbReference>
<comment type="cofactor">
    <cofactor evidence="10">
        <name>Mn(2+)</name>
        <dbReference type="ChEBI" id="CHEBI:29035"/>
    </cofactor>
    <text evidence="10">Binds 2 Mn(2+) ions per subunit in a binuclear metal center.</text>
</comment>
<dbReference type="InterPro" id="IPR004843">
    <property type="entry name" value="Calcineurin-like_PHP"/>
</dbReference>
<evidence type="ECO:0000313" key="13">
    <source>
        <dbReference type="Proteomes" id="UP001595462"/>
    </source>
</evidence>
<feature type="binding site" evidence="10">
    <location>
        <position position="10"/>
    </location>
    <ligand>
        <name>Mn(2+)</name>
        <dbReference type="ChEBI" id="CHEBI:29035"/>
        <label>1</label>
    </ligand>
</feature>
<keyword evidence="9 10" id="KW-0464">Manganese</keyword>
<comment type="pathway">
    <text evidence="10">Glycolipid biosynthesis; lipid IV(A) biosynthesis; lipid IV(A) from (3R)-3-hydroxytetradecanoyl-[acyl-carrier-protein] and UDP-N-acetyl-alpha-D-glucosamine: step 4/6.</text>
</comment>
<feature type="binding site" evidence="10">
    <location>
        <position position="8"/>
    </location>
    <ligand>
        <name>Mn(2+)</name>
        <dbReference type="ChEBI" id="CHEBI:29035"/>
        <label>1</label>
    </ligand>
</feature>
<reference evidence="13" key="1">
    <citation type="journal article" date="2019" name="Int. J. Syst. Evol. Microbiol.">
        <title>The Global Catalogue of Microorganisms (GCM) 10K type strain sequencing project: providing services to taxonomists for standard genome sequencing and annotation.</title>
        <authorList>
            <consortium name="The Broad Institute Genomics Platform"/>
            <consortium name="The Broad Institute Genome Sequencing Center for Infectious Disease"/>
            <person name="Wu L."/>
            <person name="Ma J."/>
        </authorList>
    </citation>
    <scope>NUCLEOTIDE SEQUENCE [LARGE SCALE GENOMIC DNA]</scope>
    <source>
        <strain evidence="13">KCTC 52640</strain>
    </source>
</reference>
<dbReference type="Pfam" id="PF00149">
    <property type="entry name" value="Metallophos"/>
    <property type="match status" value="1"/>
</dbReference>
<evidence type="ECO:0000256" key="9">
    <source>
        <dbReference type="ARBA" id="ARBA00023211"/>
    </source>
</evidence>
<comment type="caution">
    <text evidence="12">The sequence shown here is derived from an EMBL/GenBank/DDBJ whole genome shotgun (WGS) entry which is preliminary data.</text>
</comment>
<dbReference type="NCBIfam" id="TIGR01854">
    <property type="entry name" value="lipid_A_lpxH"/>
    <property type="match status" value="1"/>
</dbReference>
<keyword evidence="6 10" id="KW-0378">Hydrolase</keyword>
<feature type="binding site" evidence="10">
    <location>
        <position position="79"/>
    </location>
    <ligand>
        <name>Mn(2+)</name>
        <dbReference type="ChEBI" id="CHEBI:29035"/>
        <label>2</label>
    </ligand>
</feature>
<dbReference type="CDD" id="cd07398">
    <property type="entry name" value="MPP_YbbF-LpxH"/>
    <property type="match status" value="1"/>
</dbReference>
<evidence type="ECO:0000256" key="5">
    <source>
        <dbReference type="ARBA" id="ARBA00022723"/>
    </source>
</evidence>
<evidence type="ECO:0000256" key="6">
    <source>
        <dbReference type="ARBA" id="ARBA00022801"/>
    </source>
</evidence>
<dbReference type="InterPro" id="IPR043461">
    <property type="entry name" value="LpxH-like"/>
</dbReference>
<dbReference type="EMBL" id="JBHRSS010000008">
    <property type="protein sequence ID" value="MFC3105622.1"/>
    <property type="molecule type" value="Genomic_DNA"/>
</dbReference>
<feature type="binding site" evidence="10">
    <location>
        <position position="164"/>
    </location>
    <ligand>
        <name>substrate</name>
    </ligand>
</feature>
<proteinExistence type="inferred from homology"/>
<accession>A0ABV7ES61</accession>
<feature type="binding site" evidence="10">
    <location>
        <begin position="79"/>
        <end position="80"/>
    </location>
    <ligand>
        <name>substrate</name>
    </ligand>
</feature>
<dbReference type="NCBIfam" id="NF003743">
    <property type="entry name" value="PRK05340.1"/>
    <property type="match status" value="1"/>
</dbReference>
<feature type="binding site" evidence="10">
    <location>
        <position position="41"/>
    </location>
    <ligand>
        <name>Mn(2+)</name>
        <dbReference type="ChEBI" id="CHEBI:29035"/>
        <label>1</label>
    </ligand>
</feature>
<keyword evidence="7 10" id="KW-0443">Lipid metabolism</keyword>
<evidence type="ECO:0000256" key="7">
    <source>
        <dbReference type="ARBA" id="ARBA00023098"/>
    </source>
</evidence>
<dbReference type="GO" id="GO:0016787">
    <property type="term" value="F:hydrolase activity"/>
    <property type="evidence" value="ECO:0007669"/>
    <property type="project" value="UniProtKB-KW"/>
</dbReference>
<dbReference type="InterPro" id="IPR029052">
    <property type="entry name" value="Metallo-depent_PP-like"/>
</dbReference>
<sequence length="246" mass="27335">MSTHLLADVHLRGADDPNAERLKAYLAGPAREAEALYVLGDLFDVWIGDDGSIPIHASILDAFAKLAATGVPLYFMRGNRDFAVGEGFVAASRMLILDDPVVVDLHGTPTLLSHGDMLCTDDTAHQAFRARYTNPRWRARMLRIPLWLRRWLAARARRKSTAGKASKPAHIMDVNGDTVRTTLREYGVTRLIHGHTHRPASHRVDLDGTQGERIVIADWRPEQAEILVADSQGVHRRSLIQDNSSV</sequence>
<dbReference type="PANTHER" id="PTHR34990">
    <property type="entry name" value="UDP-2,3-DIACYLGLUCOSAMINE HYDROLASE-RELATED"/>
    <property type="match status" value="1"/>
</dbReference>
<keyword evidence="13" id="KW-1185">Reference proteome</keyword>
<dbReference type="HAMAP" id="MF_00575">
    <property type="entry name" value="LpxH"/>
    <property type="match status" value="1"/>
</dbReference>
<feature type="binding site" evidence="10">
    <location>
        <position position="197"/>
    </location>
    <ligand>
        <name>Mn(2+)</name>
        <dbReference type="ChEBI" id="CHEBI:29035"/>
        <label>1</label>
    </ligand>
</feature>
<comment type="similarity">
    <text evidence="10">Belongs to the LpxH family.</text>
</comment>
<feature type="binding site" evidence="10">
    <location>
        <position position="195"/>
    </location>
    <ligand>
        <name>Mn(2+)</name>
        <dbReference type="ChEBI" id="CHEBI:29035"/>
        <label>2</label>
    </ligand>
</feature>